<evidence type="ECO:0000259" key="2">
    <source>
        <dbReference type="Pfam" id="PF01471"/>
    </source>
</evidence>
<evidence type="ECO:0000259" key="3">
    <source>
        <dbReference type="Pfam" id="PF13699"/>
    </source>
</evidence>
<feature type="compositionally biased region" description="Basic and acidic residues" evidence="1">
    <location>
        <begin position="260"/>
        <end position="285"/>
    </location>
</feature>
<dbReference type="InterPro" id="IPR025295">
    <property type="entry name" value="eCIS_core_dom"/>
</dbReference>
<evidence type="ECO:0000313" key="4">
    <source>
        <dbReference type="EMBL" id="MFB9109408.1"/>
    </source>
</evidence>
<feature type="domain" description="Peptidoglycan binding-like" evidence="2">
    <location>
        <begin position="296"/>
        <end position="354"/>
    </location>
</feature>
<dbReference type="Gene3D" id="1.10.101.10">
    <property type="entry name" value="PGBD-like superfamily/PGBD"/>
    <property type="match status" value="1"/>
</dbReference>
<feature type="region of interest" description="Disordered" evidence="1">
    <location>
        <begin position="48"/>
        <end position="178"/>
    </location>
</feature>
<name>A0ABV5HC62_9FLAO</name>
<comment type="caution">
    <text evidence="4">The sequence shown here is derived from an EMBL/GenBank/DDBJ whole genome shotgun (WGS) entry which is preliminary data.</text>
</comment>
<feature type="domain" description="eCIS core" evidence="3">
    <location>
        <begin position="167"/>
        <end position="243"/>
    </location>
</feature>
<proteinExistence type="predicted"/>
<feature type="compositionally biased region" description="Basic and acidic residues" evidence="1">
    <location>
        <begin position="78"/>
        <end position="143"/>
    </location>
</feature>
<evidence type="ECO:0000313" key="5">
    <source>
        <dbReference type="Proteomes" id="UP001589562"/>
    </source>
</evidence>
<dbReference type="InterPro" id="IPR002477">
    <property type="entry name" value="Peptidoglycan-bd-like"/>
</dbReference>
<dbReference type="RefSeq" id="WP_278010213.1">
    <property type="nucleotide sequence ID" value="NZ_CP121112.1"/>
</dbReference>
<dbReference type="InterPro" id="IPR036365">
    <property type="entry name" value="PGBD-like_sf"/>
</dbReference>
<dbReference type="InterPro" id="IPR036366">
    <property type="entry name" value="PGBDSf"/>
</dbReference>
<sequence length="486" mass="54055">MRAFDQRKKDSPAKTSFFGPKIQKKLKTGTAGDQFEVEADRVADKIVNNNSSGGGLLQSKDEVQQKPISETISSVQAKDIKDEEPVQKKSDKKEEDKKVQKKAEKKEEEKPIQAKCAECEKEDKVQKKDKKDEEKKVQKKEQNSEAEVQDNELEGKLDNSKGSGTGMDKKTKREMESGFGNDFSKVKIHTDANAVQMSQELGAQAFTNGNDVYFNKGKYSPDSKEGKHLLAHELTHTVQQTGGKQKSGTIQKSSIKNNKTHHEDLQSEKPEPKFKGNDPLEKTNDNEMYVSKGQKGTYVAELQKGLLKAGQKLPNYGVDGDFGSETRNAVIGFQSQNSLDNIDGIVGKETISVLDNTLIELKDKKDPESKDCGTAVKLNLSGSCFDYMNTCISETFSPDKSSALKIEVDVDYMTPQPDWIKEDVSIQVMKCGTFFDTKIGSKRVSSDNIPLKMSEEIKGVTPGDKYYVKIFSKSSSKLKTSYNISQ</sequence>
<feature type="compositionally biased region" description="Basic and acidic residues" evidence="1">
    <location>
        <begin position="1"/>
        <end position="12"/>
    </location>
</feature>
<dbReference type="Pfam" id="PF13699">
    <property type="entry name" value="eCIS_core"/>
    <property type="match status" value="1"/>
</dbReference>
<feature type="compositionally biased region" description="Polar residues" evidence="1">
    <location>
        <begin position="66"/>
        <end position="76"/>
    </location>
</feature>
<dbReference type="Pfam" id="PF01471">
    <property type="entry name" value="PG_binding_1"/>
    <property type="match status" value="1"/>
</dbReference>
<evidence type="ECO:0000256" key="1">
    <source>
        <dbReference type="SAM" id="MobiDB-lite"/>
    </source>
</evidence>
<accession>A0ABV5HC62</accession>
<feature type="region of interest" description="Disordered" evidence="1">
    <location>
        <begin position="237"/>
        <end position="289"/>
    </location>
</feature>
<reference evidence="4 5" key="1">
    <citation type="submission" date="2024-09" db="EMBL/GenBank/DDBJ databases">
        <authorList>
            <person name="Sun Q."/>
            <person name="Mori K."/>
        </authorList>
    </citation>
    <scope>NUCLEOTIDE SEQUENCE [LARGE SCALE GENOMIC DNA]</scope>
    <source>
        <strain evidence="4 5">CECT 8365</strain>
    </source>
</reference>
<protein>
    <submittedName>
        <fullName evidence="4">DUF4157 domain-containing protein</fullName>
    </submittedName>
</protein>
<gene>
    <name evidence="4" type="ORF">ACFFVK_12545</name>
</gene>
<keyword evidence="5" id="KW-1185">Reference proteome</keyword>
<feature type="compositionally biased region" description="Polar residues" evidence="1">
    <location>
        <begin position="237"/>
        <end position="257"/>
    </location>
</feature>
<feature type="region of interest" description="Disordered" evidence="1">
    <location>
        <begin position="1"/>
        <end position="21"/>
    </location>
</feature>
<feature type="compositionally biased region" description="Basic and acidic residues" evidence="1">
    <location>
        <begin position="167"/>
        <end position="176"/>
    </location>
</feature>
<organism evidence="4 5">
    <name type="scientific">Flavobacterium gyeonganense</name>
    <dbReference type="NCBI Taxonomy" id="1310418"/>
    <lineage>
        <taxon>Bacteria</taxon>
        <taxon>Pseudomonadati</taxon>
        <taxon>Bacteroidota</taxon>
        <taxon>Flavobacteriia</taxon>
        <taxon>Flavobacteriales</taxon>
        <taxon>Flavobacteriaceae</taxon>
        <taxon>Flavobacterium</taxon>
    </lineage>
</organism>
<dbReference type="EMBL" id="JBHMFE010000015">
    <property type="protein sequence ID" value="MFB9109408.1"/>
    <property type="molecule type" value="Genomic_DNA"/>
</dbReference>
<dbReference type="Proteomes" id="UP001589562">
    <property type="component" value="Unassembled WGS sequence"/>
</dbReference>
<dbReference type="SUPFAM" id="SSF47090">
    <property type="entry name" value="PGBD-like"/>
    <property type="match status" value="1"/>
</dbReference>